<feature type="compositionally biased region" description="Basic and acidic residues" evidence="10">
    <location>
        <begin position="291"/>
        <end position="327"/>
    </location>
</feature>
<keyword evidence="13" id="KW-1185">Reference proteome</keyword>
<feature type="compositionally biased region" description="Basic and acidic residues" evidence="10">
    <location>
        <begin position="243"/>
        <end position="255"/>
    </location>
</feature>
<dbReference type="InterPro" id="IPR027482">
    <property type="entry name" value="Sec1-like_dom2"/>
</dbReference>
<dbReference type="GO" id="GO:0019905">
    <property type="term" value="F:syntaxin binding"/>
    <property type="evidence" value="ECO:0007669"/>
    <property type="project" value="UniProtKB-ARBA"/>
</dbReference>
<comment type="similarity">
    <text evidence="3">Belongs to the STXBP/unc-18/SEC1 family.</text>
</comment>
<feature type="compositionally biased region" description="Basic and acidic residues" evidence="10">
    <location>
        <begin position="345"/>
        <end position="394"/>
    </location>
</feature>
<feature type="region of interest" description="Disordered" evidence="10">
    <location>
        <begin position="1"/>
        <end position="42"/>
    </location>
</feature>
<evidence type="ECO:0000256" key="8">
    <source>
        <dbReference type="ARBA" id="ARBA00023187"/>
    </source>
</evidence>
<feature type="compositionally biased region" description="Basic residues" evidence="10">
    <location>
        <begin position="256"/>
        <end position="284"/>
    </location>
</feature>
<gene>
    <name evidence="12" type="ORF">E5288_WYG007157</name>
</gene>
<dbReference type="FunFam" id="1.25.40.60:FF:000004">
    <property type="entry name" value="syntaxin-binding protein 3 isoform X2"/>
    <property type="match status" value="1"/>
</dbReference>
<dbReference type="Gene3D" id="3.90.830.10">
    <property type="entry name" value="Syntaxin Binding Protein 1, Chain A, domain 2"/>
    <property type="match status" value="1"/>
</dbReference>
<dbReference type="PROSITE" id="PS50853">
    <property type="entry name" value="FN3"/>
    <property type="match status" value="4"/>
</dbReference>
<dbReference type="GO" id="GO:0015031">
    <property type="term" value="P:protein transport"/>
    <property type="evidence" value="ECO:0007669"/>
    <property type="project" value="UniProtKB-KW"/>
</dbReference>
<dbReference type="GO" id="GO:0006397">
    <property type="term" value="P:mRNA processing"/>
    <property type="evidence" value="ECO:0007669"/>
    <property type="project" value="UniProtKB-KW"/>
</dbReference>
<organism evidence="12 13">
    <name type="scientific">Bos mutus</name>
    <name type="common">wild yak</name>
    <dbReference type="NCBI Taxonomy" id="72004"/>
    <lineage>
        <taxon>Eukaryota</taxon>
        <taxon>Metazoa</taxon>
        <taxon>Chordata</taxon>
        <taxon>Craniata</taxon>
        <taxon>Vertebrata</taxon>
        <taxon>Euteleostomi</taxon>
        <taxon>Mammalia</taxon>
        <taxon>Eutheria</taxon>
        <taxon>Laurasiatheria</taxon>
        <taxon>Artiodactyla</taxon>
        <taxon>Ruminantia</taxon>
        <taxon>Pecora</taxon>
        <taxon>Bovidae</taxon>
        <taxon>Bovinae</taxon>
        <taxon>Bos</taxon>
    </lineage>
</organism>
<evidence type="ECO:0000259" key="11">
    <source>
        <dbReference type="PROSITE" id="PS50853"/>
    </source>
</evidence>
<reference evidence="12" key="1">
    <citation type="submission" date="2019-10" db="EMBL/GenBank/DDBJ databases">
        <title>The sequence and de novo assembly of the wild yak genome.</title>
        <authorList>
            <person name="Liu Y."/>
        </authorList>
    </citation>
    <scope>NUCLEOTIDE SEQUENCE [LARGE SCALE GENOMIC DNA]</scope>
    <source>
        <strain evidence="12">WY2019</strain>
    </source>
</reference>
<comment type="subcellular location">
    <subcellularLocation>
        <location evidence="1">Nucleus</location>
    </subcellularLocation>
</comment>
<evidence type="ECO:0000256" key="9">
    <source>
        <dbReference type="ARBA" id="ARBA00023242"/>
    </source>
</evidence>
<keyword evidence="4" id="KW-0813">Transport</keyword>
<feature type="domain" description="Fibronectin type-III" evidence="11">
    <location>
        <begin position="394"/>
        <end position="478"/>
    </location>
</feature>
<protein>
    <recommendedName>
        <fullName evidence="11">Fibronectin type-III domain-containing protein</fullName>
    </recommendedName>
</protein>
<dbReference type="InterPro" id="IPR001619">
    <property type="entry name" value="Sec1-like"/>
</dbReference>
<dbReference type="SUPFAM" id="SSF56815">
    <property type="entry name" value="Sec1/munc18-like (SM) proteins"/>
    <property type="match status" value="1"/>
</dbReference>
<evidence type="ECO:0000256" key="6">
    <source>
        <dbReference type="ARBA" id="ARBA00022728"/>
    </source>
</evidence>
<keyword evidence="5" id="KW-0507">mRNA processing</keyword>
<feature type="compositionally biased region" description="Low complexity" evidence="10">
    <location>
        <begin position="17"/>
        <end position="28"/>
    </location>
</feature>
<dbReference type="SMART" id="SM00060">
    <property type="entry name" value="FN3"/>
    <property type="match status" value="6"/>
</dbReference>
<feature type="region of interest" description="Disordered" evidence="10">
    <location>
        <begin position="229"/>
        <end position="397"/>
    </location>
</feature>
<dbReference type="GO" id="GO:0005681">
    <property type="term" value="C:spliceosomal complex"/>
    <property type="evidence" value="ECO:0007669"/>
    <property type="project" value="UniProtKB-KW"/>
</dbReference>
<comment type="caution">
    <text evidence="12">The sequence shown here is derived from an EMBL/GenBank/DDBJ whole genome shotgun (WGS) entry which is preliminary data.</text>
</comment>
<dbReference type="EMBL" id="VBQZ03000002">
    <property type="protein sequence ID" value="MXQ79636.1"/>
    <property type="molecule type" value="Genomic_DNA"/>
</dbReference>
<feature type="compositionally biased region" description="Polar residues" evidence="10">
    <location>
        <begin position="1"/>
        <end position="16"/>
    </location>
</feature>
<dbReference type="InterPro" id="IPR003961">
    <property type="entry name" value="FN3_dom"/>
</dbReference>
<accession>A0A6B0QT81</accession>
<dbReference type="InterPro" id="IPR036045">
    <property type="entry name" value="Sec1-like_sf"/>
</dbReference>
<keyword evidence="7" id="KW-0653">Protein transport</keyword>
<feature type="compositionally biased region" description="Basic residues" evidence="10">
    <location>
        <begin position="328"/>
        <end position="344"/>
    </location>
</feature>
<feature type="domain" description="Fibronectin type-III" evidence="11">
    <location>
        <begin position="740"/>
        <end position="825"/>
    </location>
</feature>
<dbReference type="FunFam" id="3.90.830.10:FF:000001">
    <property type="entry name" value="syntaxin-binding protein 1 isoform X2"/>
    <property type="match status" value="1"/>
</dbReference>
<dbReference type="PANTHER" id="PTHR47135">
    <property type="entry name" value="FIBRONECTIN TYPE III DOMAIN-CONTAINING PROTEIN 7"/>
    <property type="match status" value="1"/>
</dbReference>
<dbReference type="Gene3D" id="2.60.40.10">
    <property type="entry name" value="Immunoglobulins"/>
    <property type="match status" value="4"/>
</dbReference>
<dbReference type="InterPro" id="IPR005037">
    <property type="entry name" value="PRP38"/>
</dbReference>
<dbReference type="GO" id="GO:0016192">
    <property type="term" value="P:vesicle-mediated transport"/>
    <property type="evidence" value="ECO:0007669"/>
    <property type="project" value="InterPro"/>
</dbReference>
<dbReference type="PANTHER" id="PTHR47135:SF1">
    <property type="entry name" value="FIBRONECTIN TYPE III DOMAIN-CONTAINING PROTEIN 7"/>
    <property type="match status" value="1"/>
</dbReference>
<dbReference type="Gene3D" id="3.40.50.2060">
    <property type="match status" value="1"/>
</dbReference>
<evidence type="ECO:0000256" key="4">
    <source>
        <dbReference type="ARBA" id="ARBA00022448"/>
    </source>
</evidence>
<dbReference type="Gene3D" id="1.25.40.60">
    <property type="match status" value="1"/>
</dbReference>
<dbReference type="InterPro" id="IPR043154">
    <property type="entry name" value="Sec-1-like_dom1"/>
</dbReference>
<evidence type="ECO:0000256" key="3">
    <source>
        <dbReference type="ARBA" id="ARBA00009884"/>
    </source>
</evidence>
<keyword evidence="6" id="KW-0747">Spliceosome</keyword>
<evidence type="ECO:0000256" key="1">
    <source>
        <dbReference type="ARBA" id="ARBA00004123"/>
    </source>
</evidence>
<dbReference type="CDD" id="cd00063">
    <property type="entry name" value="FN3"/>
    <property type="match status" value="4"/>
</dbReference>
<dbReference type="InterPro" id="IPR043127">
    <property type="entry name" value="Sec-1-like_dom3a"/>
</dbReference>
<dbReference type="Pfam" id="PF03371">
    <property type="entry name" value="PRP38"/>
    <property type="match status" value="1"/>
</dbReference>
<comment type="similarity">
    <text evidence="2">Belongs to the PRP38 family.</text>
</comment>
<evidence type="ECO:0000313" key="12">
    <source>
        <dbReference type="EMBL" id="MXQ79636.1"/>
    </source>
</evidence>
<evidence type="ECO:0000256" key="7">
    <source>
        <dbReference type="ARBA" id="ARBA00022927"/>
    </source>
</evidence>
<dbReference type="GO" id="GO:0008380">
    <property type="term" value="P:RNA splicing"/>
    <property type="evidence" value="ECO:0007669"/>
    <property type="project" value="UniProtKB-KW"/>
</dbReference>
<keyword evidence="9" id="KW-0539">Nucleus</keyword>
<dbReference type="InterPro" id="IPR036116">
    <property type="entry name" value="FN3_sf"/>
</dbReference>
<evidence type="ECO:0000313" key="13">
    <source>
        <dbReference type="Proteomes" id="UP000322234"/>
    </source>
</evidence>
<evidence type="ECO:0000256" key="2">
    <source>
        <dbReference type="ARBA" id="ARBA00006164"/>
    </source>
</evidence>
<dbReference type="Gene3D" id="3.40.50.1910">
    <property type="match status" value="1"/>
</dbReference>
<dbReference type="SUPFAM" id="SSF49265">
    <property type="entry name" value="Fibronectin type III"/>
    <property type="match status" value="3"/>
</dbReference>
<keyword evidence="8" id="KW-0508">mRNA splicing</keyword>
<evidence type="ECO:0000256" key="5">
    <source>
        <dbReference type="ARBA" id="ARBA00022664"/>
    </source>
</evidence>
<dbReference type="Pfam" id="PF00995">
    <property type="entry name" value="Sec1"/>
    <property type="match status" value="1"/>
</dbReference>
<name>A0A6B0QT81_9CETA</name>
<evidence type="ECO:0000256" key="10">
    <source>
        <dbReference type="SAM" id="MobiDB-lite"/>
    </source>
</evidence>
<sequence>MANNSPALTGNSQPQHQAAAAAAQQQQQCGSGGTTKPAVSGKQGNVLPLWGNEKTMNLNPMILTNILSSPYFKVQLYELKTYHEVVDEIYFKVTHVEPWEKGSRKTAGQTGMCGGVRGVGTGGIVSTAFCLLYKLFTLKLTRKQVMGLITHTDSPYIRALGFMYIRYTQPPTDLWDWFESFLDDEEDLDVKAGGGCVMTIGEMLRSFLTKLEWFSTLFPRIPVPVQKNIDQQIKTRPRKIKKDGKEGTEEIDRHAERRRSRSPRRSLSPRRSPRRSRSRSHHREGHGSSSFDRELEREKERQRLEREAKEREKERRRSRSIDRGLERRHSRSRERHRSRSRSRDRKGDRRDRDREREKENERGRRRDRDYDKERGNDREKERSRERSKERRSRAPEIPTIDQAYSKISNSITVEWATVPGATSYLLTAKDGNTVVETMVANSPGTVTGLKAATLYQITIRSISPAGRSQASPPKQAKTVLAAPILQVSSPSSDSILVQWEAVYMAIGFSVSIMQANGLGRIWKENTTNTSLTFTSLDSGTLYTIKAYAWNANGTPGDDSTCNQRTSPGTPANIQVSFDSGALKASVSWAPTEGAFNYTVMALSDSSRLSCSTTFSSCIIYSLQCGTKYLISVSASNDAGSSRSTSAVTLKTVACAPGRVAIQEDPPGHLSVAWSNVDLGDYYVAFVKSDDGLEVHCNTSLTQCNFLSECGFTYFISVFAYNKAGQSPLGDVFNYTTAPCCPSDINPVLVSSDRVEIVWSPVRGAELYETKAVDGFNVVECNDTAPACTLSALECDTKYNITVYSFSEVRGGNTSCTSQFITTAPCSPEIKNISKDDFSMINVRWQSTNDEATYTVTAQGENGLHQCSSTGESCILGGLPCGSVFSVTAVAETPAGRSLPSYSVPLETGIWTVGTGALTYVTVLQSHTGQSKCHTHQNHCLLGCITCGINYTVAVKAVSATGLTTDCAYQSYSSSACCPLGVKLYRLGPNGIRIHWQASRGSANYSTDLYGSKGIFTCAPSAGLSFCDVTEIPCGDVYTVMVSPVAETGLKLTFCPKKIYSVTCSGSTLGMEIKATVFDDCKKEGEWKILLLDEFTTKLLASCCKMTDLLAEGITVVENIYKNREPVRQMKALYFISPTSKSVDCFLRDFGGKSENKYKAAYIYFTDFCPDSLFNKIKASCSKSVRRCKEINISFIPLESQVYTLDVPDAFYYCYSPDPSNGNGKDTIMEAMAEQIVTVCATLDENPGVRYKSKPLDNASKLAQLVEKKLENYYKIDEKSLIKGKTHSQLIIIDRGFDPVSTVVHELTFQAMAYDLLPIENDTYKQTDGKEKEAILEEDDDLWVKIRHRHIAVVLEEIPKLMKEISSTKKATEGKTSLSALTQLMKKMPHFRKQITKQVVHLNLAEDCMNKFKPNIEKLCKTEQDLALGTDAEGQKVKDAMRVLLPVLLSKNHDNYDKIRAILLYIFSINGTTEENLDRLIQNVKIENESDMIRNWSYLGVPIVPPSQQGKPSRKDRSAEETFQLSRWTPFIKDILEDAIDNRLDSKEWPYCSQCPAVWNGSGAVSARQKPRTNYLEDRKNGSKLIVFVIGGITYSEMRCAYEVSQAHKSCEVIIGSTHILTPRKLLDDIKMLNKPKDKVSFTKDE</sequence>
<dbReference type="Proteomes" id="UP000322234">
    <property type="component" value="Unassembled WGS sequence"/>
</dbReference>
<dbReference type="InterPro" id="IPR013783">
    <property type="entry name" value="Ig-like_fold"/>
</dbReference>
<feature type="domain" description="Fibronectin type-III" evidence="11">
    <location>
        <begin position="655"/>
        <end position="739"/>
    </location>
</feature>
<feature type="domain" description="Fibronectin type-III" evidence="11">
    <location>
        <begin position="481"/>
        <end position="569"/>
    </location>
</feature>
<proteinExistence type="inferred from homology"/>